<proteinExistence type="inferred from homology"/>
<keyword evidence="4" id="KW-1185">Reference proteome</keyword>
<feature type="compositionally biased region" description="Basic and acidic residues" evidence="2">
    <location>
        <begin position="351"/>
        <end position="360"/>
    </location>
</feature>
<organism evidence="3">
    <name type="scientific">Blastocystis hominis</name>
    <dbReference type="NCBI Taxonomy" id="12968"/>
    <lineage>
        <taxon>Eukaryota</taxon>
        <taxon>Sar</taxon>
        <taxon>Stramenopiles</taxon>
        <taxon>Bigyra</taxon>
        <taxon>Opalozoa</taxon>
        <taxon>Opalinata</taxon>
        <taxon>Blastocystidae</taxon>
        <taxon>Blastocystis</taxon>
    </lineage>
</organism>
<dbReference type="GO" id="GO:0015031">
    <property type="term" value="P:protein transport"/>
    <property type="evidence" value="ECO:0007669"/>
    <property type="project" value="InterPro"/>
</dbReference>
<reference evidence="3" key="1">
    <citation type="submission" date="2010-02" db="EMBL/GenBank/DDBJ databases">
        <title>Sequencing and annotation of the Blastocystis hominis genome.</title>
        <authorList>
            <person name="Wincker P."/>
        </authorList>
    </citation>
    <scope>NUCLEOTIDE SEQUENCE</scope>
    <source>
        <strain evidence="3">Singapore isolate B</strain>
    </source>
</reference>
<evidence type="ECO:0000256" key="1">
    <source>
        <dbReference type="ARBA" id="ARBA00005536"/>
    </source>
</evidence>
<dbReference type="Proteomes" id="UP000008312">
    <property type="component" value="Unassembled WGS sequence"/>
</dbReference>
<feature type="region of interest" description="Disordered" evidence="2">
    <location>
        <begin position="329"/>
        <end position="366"/>
    </location>
</feature>
<evidence type="ECO:0000256" key="2">
    <source>
        <dbReference type="SAM" id="MobiDB-lite"/>
    </source>
</evidence>
<dbReference type="InParanoid" id="D8M1G8"/>
<dbReference type="InterPro" id="IPR042277">
    <property type="entry name" value="IST1-like"/>
</dbReference>
<dbReference type="OrthoDB" id="29853at2759"/>
<name>D8M1G8_BLAHO</name>
<protein>
    <submittedName>
        <fullName evidence="3">Uncharacterized protein</fullName>
    </submittedName>
</protein>
<dbReference type="RefSeq" id="XP_012895955.1">
    <property type="nucleotide sequence ID" value="XM_013040501.1"/>
</dbReference>
<dbReference type="OMA" id="YQPFPNI"/>
<dbReference type="PANTHER" id="PTHR12161">
    <property type="entry name" value="IST1 FAMILY MEMBER"/>
    <property type="match status" value="1"/>
</dbReference>
<evidence type="ECO:0000313" key="3">
    <source>
        <dbReference type="EMBL" id="CBK21907.2"/>
    </source>
</evidence>
<dbReference type="Pfam" id="PF03398">
    <property type="entry name" value="Ist1"/>
    <property type="match status" value="1"/>
</dbReference>
<dbReference type="PRINTS" id="PR01217">
    <property type="entry name" value="PRICHEXTENSN"/>
</dbReference>
<dbReference type="AlphaFoldDB" id="D8M1G8"/>
<dbReference type="Gene3D" id="1.20.1260.60">
    <property type="entry name" value="Vacuolar protein sorting-associated protein Ist1"/>
    <property type="match status" value="1"/>
</dbReference>
<accession>D8M1G8</accession>
<dbReference type="InterPro" id="IPR005061">
    <property type="entry name" value="Ist1"/>
</dbReference>
<gene>
    <name evidence="3" type="ORF">GSBLH_T00002001001</name>
</gene>
<dbReference type="GeneID" id="24919214"/>
<dbReference type="PANTHER" id="PTHR12161:SF5">
    <property type="entry name" value="IST1 HOMOLOG"/>
    <property type="match status" value="1"/>
</dbReference>
<sequence length="366" mass="38877">MHPLDKNVIDAHCAMASDRIGFRQRALNGKILTMSKDIAKKYQNGDIELAQIATEGIINLKKTVAALEILNLYIQTFKTRVDSLNYEEKVPANMRKYIASILFCDGRVEIKELSTICAQIRRRYGAALSDLAEDVDPRISSRLTPCIPNPSDVSETLQDILRKNGVSFQSLEPEVNPFTQFITESINNPAGATPSLPQPPAPGPLPPAFPGVPGVPGVPSVPSVPGVPSVPNVPNVPGVADVPSSPGVPSAFPMMPSDPAIPPLPSDPLTPPSGFGAMAGEPGTPHGAFPPMPPSVPSVPNVPSMPNDPSGMSGMGGMNAFPTMQPTMPKPFPAVQMPFSMEAPNQPGMDGRSDADDYMKKLNSFK</sequence>
<dbReference type="EMBL" id="FN668645">
    <property type="protein sequence ID" value="CBK21907.2"/>
    <property type="molecule type" value="Genomic_DNA"/>
</dbReference>
<comment type="similarity">
    <text evidence="1">Belongs to the IST1 family.</text>
</comment>
<evidence type="ECO:0000313" key="4">
    <source>
        <dbReference type="Proteomes" id="UP000008312"/>
    </source>
</evidence>